<dbReference type="OrthoDB" id="220163at2"/>
<name>A0A844YIA2_9SPHN</name>
<dbReference type="InterPro" id="IPR036188">
    <property type="entry name" value="FAD/NAD-bd_sf"/>
</dbReference>
<protein>
    <submittedName>
        <fullName evidence="1">NAD(P)-binding protein</fullName>
    </submittedName>
</protein>
<dbReference type="Proteomes" id="UP000445582">
    <property type="component" value="Unassembled WGS sequence"/>
</dbReference>
<dbReference type="PANTHER" id="PTHR42923">
    <property type="entry name" value="PROTOPORPHYRINOGEN OXIDASE"/>
    <property type="match status" value="1"/>
</dbReference>
<dbReference type="Gene3D" id="3.50.50.60">
    <property type="entry name" value="FAD/NAD(P)-binding domain"/>
    <property type="match status" value="1"/>
</dbReference>
<dbReference type="AlphaFoldDB" id="A0A844YIA2"/>
<dbReference type="Pfam" id="PF13450">
    <property type="entry name" value="NAD_binding_8"/>
    <property type="match status" value="1"/>
</dbReference>
<keyword evidence="2" id="KW-1185">Reference proteome</keyword>
<sequence length="706" mass="77201">MDQGTTSRKVAILGGGMAALATAYELSAQDDLDITIHTLGWRLGGKCASSRGPDDRIEEHGIHGFLGSYYNACPMLADVYAELARPAGSPLATFDEAMVGMDALQMYMYKNGVPQPFYARFPPNTDFPDPAKPLAIIGVEELVQRVIAFFERAHSMARPHPHTTFLRRLFDRALAALEDEMIREIGAVSKAILPILDEGHKLVNEVLKPLVEGNELSLEIFTILDWGFAILRGALADDVVENGFDALDEFIWSDWLAKNGADPITIASPMAVNTINLAYQYPHGNTKEKATMGAGAYLHWSLRGLAFCGHAIYAFAAGTGETVIAPFYEVLLARGVKFEFFSKVTALNLDSDGTSIASVDIDLQATLKPGIDAYSPLMDPAPQGLPSWPGEPNYEQLSEGEAMKAAKVDLESWWTPWQSVGKKTLTAGEDYDELVFALSIGAAPYVCQQLIAKSDAWSKMVEALPAVQTQAFQIWLSDSMFDLGWPTPLKGHDTALADTYIPPFSGHCEMRHLIKWEGWPSDNKPQSLWYFCDEMAETGCPPSFTDHDYPARMAAKVAQNSVDYLNRAIGPMMPKAINRNSGGSGPPEALDYSLLVDTRPEPGVGVERFASQFWRANIDPTERYVPTPAGSTKYRLAPWESGFSNLTIAGDWVYTGLNVGSVECAVMSGRLASHALTTQPPLDQIWGYSVNGRASPHDSPSDRRGA</sequence>
<evidence type="ECO:0000313" key="1">
    <source>
        <dbReference type="EMBL" id="MXO63861.1"/>
    </source>
</evidence>
<dbReference type="PANTHER" id="PTHR42923:SF46">
    <property type="entry name" value="AMINE OXIDASE"/>
    <property type="match status" value="1"/>
</dbReference>
<reference evidence="1 2" key="1">
    <citation type="submission" date="2019-12" db="EMBL/GenBank/DDBJ databases">
        <title>Genomic-based taxomic classification of the family Erythrobacteraceae.</title>
        <authorList>
            <person name="Xu L."/>
        </authorList>
    </citation>
    <scope>NUCLEOTIDE SEQUENCE [LARGE SCALE GENOMIC DNA]</scope>
    <source>
        <strain evidence="1 2">MCCC 1A09965</strain>
    </source>
</reference>
<dbReference type="RefSeq" id="WP_160676919.1">
    <property type="nucleotide sequence ID" value="NZ_WTYN01000004.1"/>
</dbReference>
<gene>
    <name evidence="1" type="ORF">GRI48_12675</name>
</gene>
<dbReference type="SUPFAM" id="SSF51905">
    <property type="entry name" value="FAD/NAD(P)-binding domain"/>
    <property type="match status" value="1"/>
</dbReference>
<dbReference type="GO" id="GO:0016491">
    <property type="term" value="F:oxidoreductase activity"/>
    <property type="evidence" value="ECO:0007669"/>
    <property type="project" value="TreeGrafter"/>
</dbReference>
<evidence type="ECO:0000313" key="2">
    <source>
        <dbReference type="Proteomes" id="UP000445582"/>
    </source>
</evidence>
<comment type="caution">
    <text evidence="1">The sequence shown here is derived from an EMBL/GenBank/DDBJ whole genome shotgun (WGS) entry which is preliminary data.</text>
</comment>
<dbReference type="InterPro" id="IPR050464">
    <property type="entry name" value="Zeta_carotene_desat/Oxidored"/>
</dbReference>
<organism evidence="1 2">
    <name type="scientific">Qipengyuania oceanensis</name>
    <dbReference type="NCBI Taxonomy" id="1463597"/>
    <lineage>
        <taxon>Bacteria</taxon>
        <taxon>Pseudomonadati</taxon>
        <taxon>Pseudomonadota</taxon>
        <taxon>Alphaproteobacteria</taxon>
        <taxon>Sphingomonadales</taxon>
        <taxon>Erythrobacteraceae</taxon>
        <taxon>Qipengyuania</taxon>
    </lineage>
</organism>
<dbReference type="EMBL" id="WTYN01000004">
    <property type="protein sequence ID" value="MXO63861.1"/>
    <property type="molecule type" value="Genomic_DNA"/>
</dbReference>
<accession>A0A844YIA2</accession>
<proteinExistence type="predicted"/>